<feature type="domain" description="GGDEF" evidence="1">
    <location>
        <begin position="319"/>
        <end position="444"/>
    </location>
</feature>
<organism evidence="3 4">
    <name type="scientific">Solirubrobacter deserti</name>
    <dbReference type="NCBI Taxonomy" id="2282478"/>
    <lineage>
        <taxon>Bacteria</taxon>
        <taxon>Bacillati</taxon>
        <taxon>Actinomycetota</taxon>
        <taxon>Thermoleophilia</taxon>
        <taxon>Solirubrobacterales</taxon>
        <taxon>Solirubrobacteraceae</taxon>
        <taxon>Solirubrobacter</taxon>
    </lineage>
</organism>
<evidence type="ECO:0000259" key="2">
    <source>
        <dbReference type="PROSITE" id="PS51833"/>
    </source>
</evidence>
<dbReference type="CDD" id="cd01949">
    <property type="entry name" value="GGDEF"/>
    <property type="match status" value="1"/>
</dbReference>
<reference evidence="3" key="1">
    <citation type="submission" date="2022-10" db="EMBL/GenBank/DDBJ databases">
        <title>The WGS of Solirubrobacter sp. CPCC 204708.</title>
        <authorList>
            <person name="Jiang Z."/>
        </authorList>
    </citation>
    <scope>NUCLEOTIDE SEQUENCE</scope>
    <source>
        <strain evidence="3">CPCC 204708</strain>
    </source>
</reference>
<keyword evidence="4" id="KW-1185">Reference proteome</keyword>
<dbReference type="Pfam" id="PF00990">
    <property type="entry name" value="GGDEF"/>
    <property type="match status" value="1"/>
</dbReference>
<name>A0ABT4REH0_9ACTN</name>
<dbReference type="PANTHER" id="PTHR45138:SF9">
    <property type="entry name" value="DIGUANYLATE CYCLASE DGCM-RELATED"/>
    <property type="match status" value="1"/>
</dbReference>
<proteinExistence type="predicted"/>
<dbReference type="PROSITE" id="PS50887">
    <property type="entry name" value="GGDEF"/>
    <property type="match status" value="1"/>
</dbReference>
<dbReference type="InterPro" id="IPR043128">
    <property type="entry name" value="Rev_trsase/Diguanyl_cyclase"/>
</dbReference>
<dbReference type="Pfam" id="PF08668">
    <property type="entry name" value="HDOD"/>
    <property type="match status" value="1"/>
</dbReference>
<accession>A0ABT4REH0</accession>
<dbReference type="InterPro" id="IPR029787">
    <property type="entry name" value="Nucleotide_cyclase"/>
</dbReference>
<dbReference type="RefSeq" id="WP_202956095.1">
    <property type="nucleotide sequence ID" value="NZ_JAPCID010000007.1"/>
</dbReference>
<dbReference type="SMART" id="SM00267">
    <property type="entry name" value="GGDEF"/>
    <property type="match status" value="1"/>
</dbReference>
<dbReference type="PROSITE" id="PS51833">
    <property type="entry name" value="HDOD"/>
    <property type="match status" value="1"/>
</dbReference>
<protein>
    <submittedName>
        <fullName evidence="3">GGDEF domain-containing protein</fullName>
    </submittedName>
</protein>
<evidence type="ECO:0000313" key="3">
    <source>
        <dbReference type="EMBL" id="MDA0136928.1"/>
    </source>
</evidence>
<feature type="domain" description="HDOD" evidence="2">
    <location>
        <begin position="21"/>
        <end position="216"/>
    </location>
</feature>
<dbReference type="Proteomes" id="UP001147700">
    <property type="component" value="Unassembled WGS sequence"/>
</dbReference>
<dbReference type="EMBL" id="JAPCID010000007">
    <property type="protein sequence ID" value="MDA0136928.1"/>
    <property type="molecule type" value="Genomic_DNA"/>
</dbReference>
<dbReference type="SUPFAM" id="SSF55073">
    <property type="entry name" value="Nucleotide cyclase"/>
    <property type="match status" value="1"/>
</dbReference>
<dbReference type="Gene3D" id="1.10.3210.10">
    <property type="entry name" value="Hypothetical protein af1432"/>
    <property type="match status" value="1"/>
</dbReference>
<dbReference type="Gene3D" id="3.30.70.270">
    <property type="match status" value="1"/>
</dbReference>
<dbReference type="InterPro" id="IPR013976">
    <property type="entry name" value="HDOD"/>
</dbReference>
<dbReference type="PANTHER" id="PTHR45138">
    <property type="entry name" value="REGULATORY COMPONENTS OF SENSORY TRANSDUCTION SYSTEM"/>
    <property type="match status" value="1"/>
</dbReference>
<gene>
    <name evidence="3" type="ORF">OJ962_05410</name>
</gene>
<dbReference type="SUPFAM" id="SSF109604">
    <property type="entry name" value="HD-domain/PDEase-like"/>
    <property type="match status" value="1"/>
</dbReference>
<comment type="caution">
    <text evidence="3">The sequence shown here is derived from an EMBL/GenBank/DDBJ whole genome shotgun (WGS) entry which is preliminary data.</text>
</comment>
<sequence length="444" mass="46798">MARFDKPDTRVHDALKRIGPLPVLGGTVARIRTLANDPHGTTSDLVQVIESDEAFSANLLRYANSAAYMRAIRARTIRQAVTLLGRRALVRIALEAETYRFLERFPGGAHLSRGQLHVHAVTVAAYSATTADLRGAHTDTAHLAGLLHDVGKLLMPAAFGVQPLEDIAAEAPFGVPRAELERRILGLDHAQAGSLLVGLSEPDDDVTRAIAYHHGGPTGLAVPSDETACVIVGDVLAHMVTGGEPDRELLAIALDRLGATADLLDEVAEKAGVAATGASGDLAEAVGRLEAVAHTDDLTGLHNRRSWIETVRRDLATGTEGALLICDVDGFKHVNDTHGHRAGDLVLTEVARVLARHGVAGRLGGDEFGVWVRAGEVAGRQAADAIMQDVANTLPVELVTGENPLGITVGLASAPQGGAEVMELIEAADRELYAAKPGGRRSTR</sequence>
<dbReference type="NCBIfam" id="TIGR00254">
    <property type="entry name" value="GGDEF"/>
    <property type="match status" value="1"/>
</dbReference>
<evidence type="ECO:0000313" key="4">
    <source>
        <dbReference type="Proteomes" id="UP001147700"/>
    </source>
</evidence>
<evidence type="ECO:0000259" key="1">
    <source>
        <dbReference type="PROSITE" id="PS50887"/>
    </source>
</evidence>
<dbReference type="InterPro" id="IPR000160">
    <property type="entry name" value="GGDEF_dom"/>
</dbReference>
<dbReference type="InterPro" id="IPR050469">
    <property type="entry name" value="Diguanylate_Cyclase"/>
</dbReference>